<keyword evidence="2" id="KW-0808">Transferase</keyword>
<evidence type="ECO:0000259" key="1">
    <source>
        <dbReference type="Pfam" id="PF01869"/>
    </source>
</evidence>
<evidence type="ECO:0000313" key="2">
    <source>
        <dbReference type="EMBL" id="RIV78182.1"/>
    </source>
</evidence>
<comment type="caution">
    <text evidence="2">The sequence shown here is derived from an EMBL/GenBank/DDBJ whole genome shotgun (WGS) entry which is preliminary data.</text>
</comment>
<reference evidence="2 3" key="1">
    <citation type="submission" date="2018-08" db="EMBL/GenBank/DDBJ databases">
        <title>Altererythrobacter sp.Ery1 and Ery12, the genome sequencing of novel strains in genus Alterythrobacter.</title>
        <authorList>
            <person name="Cheng H."/>
            <person name="Wu Y.-H."/>
            <person name="Fang C."/>
            <person name="Xu X.-W."/>
        </authorList>
    </citation>
    <scope>NUCLEOTIDE SEQUENCE [LARGE SCALE GENOMIC DNA]</scope>
    <source>
        <strain evidence="2 3">Ery1</strain>
    </source>
</reference>
<sequence length="327" mass="34480">MRNGLIEDIYLGVDGGGTKTAFTLVDSSGKVLAQHLAGSSYYPQIGIENLTDMLISGVAKVCPDPDALGFAFFGLPAFGEDSRIDPLIAQLPLDMLGHDRFAVGNDMVCGWAGSLGGQDGINIVSGTGSIAYGECRGKSARAGGWGEIFSDEGSAYWIATRGLQLFSRMSDGRSPRGPLLEALRDHFALQEDLDLCGHVIGAAGNRDSIAALSQIVASAANAGDEAAADIFRDAANELAEIVHAVAKELAFGAEEHIPVSWSGGVFRSGDLVTAPFKRRLTSMDSRYRFVKPIADPTLGAALYAVRRAATSRARLCENASPLNARKS</sequence>
<dbReference type="Gene3D" id="3.30.420.40">
    <property type="match status" value="2"/>
</dbReference>
<gene>
    <name evidence="2" type="ORF">D2V04_09935</name>
</gene>
<dbReference type="Proteomes" id="UP000285092">
    <property type="component" value="Unassembled WGS sequence"/>
</dbReference>
<dbReference type="EMBL" id="QXFK01000016">
    <property type="protein sequence ID" value="RIV78182.1"/>
    <property type="molecule type" value="Genomic_DNA"/>
</dbReference>
<dbReference type="PANTHER" id="PTHR43190:SF3">
    <property type="entry name" value="N-ACETYL-D-GLUCOSAMINE KINASE"/>
    <property type="match status" value="1"/>
</dbReference>
<protein>
    <submittedName>
        <fullName evidence="2">N-acetylglucosamine kinase</fullName>
    </submittedName>
</protein>
<dbReference type="PANTHER" id="PTHR43190">
    <property type="entry name" value="N-ACETYL-D-GLUCOSAMINE KINASE"/>
    <property type="match status" value="1"/>
</dbReference>
<proteinExistence type="predicted"/>
<keyword evidence="3" id="KW-1185">Reference proteome</keyword>
<dbReference type="Pfam" id="PF01869">
    <property type="entry name" value="BcrAD_BadFG"/>
    <property type="match status" value="1"/>
</dbReference>
<dbReference type="RefSeq" id="WP_119513513.1">
    <property type="nucleotide sequence ID" value="NZ_QXFK01000016.1"/>
</dbReference>
<dbReference type="InterPro" id="IPR002731">
    <property type="entry name" value="ATPase_BadF"/>
</dbReference>
<accession>A0A418NHR2</accession>
<dbReference type="AlphaFoldDB" id="A0A418NHR2"/>
<keyword evidence="2" id="KW-0418">Kinase</keyword>
<name>A0A418NHR2_9SPHN</name>
<organism evidence="2 3">
    <name type="scientific">Pelagerythrobacter aerophilus</name>
    <dbReference type="NCBI Taxonomy" id="2306995"/>
    <lineage>
        <taxon>Bacteria</taxon>
        <taxon>Pseudomonadati</taxon>
        <taxon>Pseudomonadota</taxon>
        <taxon>Alphaproteobacteria</taxon>
        <taxon>Sphingomonadales</taxon>
        <taxon>Erythrobacteraceae</taxon>
        <taxon>Pelagerythrobacter</taxon>
    </lineage>
</organism>
<dbReference type="SUPFAM" id="SSF53067">
    <property type="entry name" value="Actin-like ATPase domain"/>
    <property type="match status" value="2"/>
</dbReference>
<dbReference type="OrthoDB" id="63487at2"/>
<dbReference type="CDD" id="cd24007">
    <property type="entry name" value="ASKHA_NBD_eukNAGK-like"/>
    <property type="match status" value="1"/>
</dbReference>
<dbReference type="InterPro" id="IPR043129">
    <property type="entry name" value="ATPase_NBD"/>
</dbReference>
<feature type="domain" description="ATPase BadF/BadG/BcrA/BcrD type" evidence="1">
    <location>
        <begin position="11"/>
        <end position="304"/>
    </location>
</feature>
<evidence type="ECO:0000313" key="3">
    <source>
        <dbReference type="Proteomes" id="UP000285092"/>
    </source>
</evidence>
<dbReference type="InterPro" id="IPR052519">
    <property type="entry name" value="Euk-type_GlcNAc_Kinase"/>
</dbReference>
<dbReference type="GO" id="GO:0016301">
    <property type="term" value="F:kinase activity"/>
    <property type="evidence" value="ECO:0007669"/>
    <property type="project" value="UniProtKB-KW"/>
</dbReference>